<evidence type="ECO:0000313" key="2">
    <source>
        <dbReference type="EMBL" id="KAK4101232.1"/>
    </source>
</evidence>
<evidence type="ECO:0000313" key="3">
    <source>
        <dbReference type="Proteomes" id="UP001305647"/>
    </source>
</evidence>
<feature type="compositionally biased region" description="Low complexity" evidence="1">
    <location>
        <begin position="11"/>
        <end position="27"/>
    </location>
</feature>
<dbReference type="Proteomes" id="UP001305647">
    <property type="component" value="Unassembled WGS sequence"/>
</dbReference>
<protein>
    <submittedName>
        <fullName evidence="2">Uncharacterized protein</fullName>
    </submittedName>
</protein>
<sequence>MDGPGEDGKGASPDALSLASSLSTSFSQPQAAKRSFPNAPAANTHTSVTPRFWELSERPQRTSAPRRFPMSTHQPPDTILGIEPAAASSLPTIRHDSPLTRTDPEQQRAESETMTPWQPHTGTRRGADDGLAAIMASAALAAGPRQGAFVASPADALLLNAMDHQRGSAERWMDMLQRPPGGRNRGEPHAVDDKEEEEAEWVLARVHVGGHDACVHVPVGGTCSVCGRTLPVEEYGGELGVMDEAGIEALWKYLYGDGTG</sequence>
<comment type="caution">
    <text evidence="2">The sequence shown here is derived from an EMBL/GenBank/DDBJ whole genome shotgun (WGS) entry which is preliminary data.</text>
</comment>
<evidence type="ECO:0000256" key="1">
    <source>
        <dbReference type="SAM" id="MobiDB-lite"/>
    </source>
</evidence>
<gene>
    <name evidence="2" type="ORF">N658DRAFT_69534</name>
</gene>
<feature type="compositionally biased region" description="Polar residues" evidence="1">
    <location>
        <begin position="112"/>
        <end position="121"/>
    </location>
</feature>
<reference evidence="2" key="2">
    <citation type="submission" date="2023-05" db="EMBL/GenBank/DDBJ databases">
        <authorList>
            <consortium name="Lawrence Berkeley National Laboratory"/>
            <person name="Steindorff A."/>
            <person name="Hensen N."/>
            <person name="Bonometti L."/>
            <person name="Westerberg I."/>
            <person name="Brannstrom I.O."/>
            <person name="Guillou S."/>
            <person name="Cros-Aarteil S."/>
            <person name="Calhoun S."/>
            <person name="Haridas S."/>
            <person name="Kuo A."/>
            <person name="Mondo S."/>
            <person name="Pangilinan J."/>
            <person name="Riley R."/>
            <person name="Labutti K."/>
            <person name="Andreopoulos B."/>
            <person name="Lipzen A."/>
            <person name="Chen C."/>
            <person name="Yanf M."/>
            <person name="Daum C."/>
            <person name="Ng V."/>
            <person name="Clum A."/>
            <person name="Ohm R."/>
            <person name="Martin F."/>
            <person name="Silar P."/>
            <person name="Natvig D."/>
            <person name="Lalanne C."/>
            <person name="Gautier V."/>
            <person name="Ament-Velasquez S.L."/>
            <person name="Kruys A."/>
            <person name="Hutchinson M.I."/>
            <person name="Powell A.J."/>
            <person name="Barry K."/>
            <person name="Miller A.N."/>
            <person name="Grigoriev I.V."/>
            <person name="Debuchy R."/>
            <person name="Gladieux P."/>
            <person name="Thoren M.H."/>
            <person name="Johannesson H."/>
        </authorList>
    </citation>
    <scope>NUCLEOTIDE SEQUENCE</scope>
    <source>
        <strain evidence="2">CBS 757.83</strain>
    </source>
</reference>
<feature type="compositionally biased region" description="Basic and acidic residues" evidence="1">
    <location>
        <begin position="93"/>
        <end position="111"/>
    </location>
</feature>
<dbReference type="AlphaFoldDB" id="A0AAN6T242"/>
<accession>A0AAN6T242</accession>
<name>A0AAN6T242_9PEZI</name>
<reference evidence="2" key="1">
    <citation type="journal article" date="2023" name="Mol. Phylogenet. Evol.">
        <title>Genome-scale phylogeny and comparative genomics of the fungal order Sordariales.</title>
        <authorList>
            <person name="Hensen N."/>
            <person name="Bonometti L."/>
            <person name="Westerberg I."/>
            <person name="Brannstrom I.O."/>
            <person name="Guillou S."/>
            <person name="Cros-Aarteil S."/>
            <person name="Calhoun S."/>
            <person name="Haridas S."/>
            <person name="Kuo A."/>
            <person name="Mondo S."/>
            <person name="Pangilinan J."/>
            <person name="Riley R."/>
            <person name="LaButti K."/>
            <person name="Andreopoulos B."/>
            <person name="Lipzen A."/>
            <person name="Chen C."/>
            <person name="Yan M."/>
            <person name="Daum C."/>
            <person name="Ng V."/>
            <person name="Clum A."/>
            <person name="Steindorff A."/>
            <person name="Ohm R.A."/>
            <person name="Martin F."/>
            <person name="Silar P."/>
            <person name="Natvig D.O."/>
            <person name="Lalanne C."/>
            <person name="Gautier V."/>
            <person name="Ament-Velasquez S.L."/>
            <person name="Kruys A."/>
            <person name="Hutchinson M.I."/>
            <person name="Powell A.J."/>
            <person name="Barry K."/>
            <person name="Miller A.N."/>
            <person name="Grigoriev I.V."/>
            <person name="Debuchy R."/>
            <person name="Gladieux P."/>
            <person name="Hiltunen Thoren M."/>
            <person name="Johannesson H."/>
        </authorList>
    </citation>
    <scope>NUCLEOTIDE SEQUENCE</scope>
    <source>
        <strain evidence="2">CBS 757.83</strain>
    </source>
</reference>
<dbReference type="EMBL" id="MU863636">
    <property type="protein sequence ID" value="KAK4101232.1"/>
    <property type="molecule type" value="Genomic_DNA"/>
</dbReference>
<feature type="region of interest" description="Disordered" evidence="1">
    <location>
        <begin position="1"/>
        <end position="80"/>
    </location>
</feature>
<organism evidence="2 3">
    <name type="scientific">Parathielavia hyrcaniae</name>
    <dbReference type="NCBI Taxonomy" id="113614"/>
    <lineage>
        <taxon>Eukaryota</taxon>
        <taxon>Fungi</taxon>
        <taxon>Dikarya</taxon>
        <taxon>Ascomycota</taxon>
        <taxon>Pezizomycotina</taxon>
        <taxon>Sordariomycetes</taxon>
        <taxon>Sordariomycetidae</taxon>
        <taxon>Sordariales</taxon>
        <taxon>Chaetomiaceae</taxon>
        <taxon>Parathielavia</taxon>
    </lineage>
</organism>
<keyword evidence="3" id="KW-1185">Reference proteome</keyword>
<proteinExistence type="predicted"/>
<feature type="region of interest" description="Disordered" evidence="1">
    <location>
        <begin position="92"/>
        <end position="122"/>
    </location>
</feature>